<dbReference type="GeneID" id="64871490"/>
<organism evidence="2 3">
    <name type="scientific">Mycobacterium phage Steamy</name>
    <dbReference type="NCBI Taxonomy" id="2250309"/>
    <lineage>
        <taxon>Viruses</taxon>
        <taxon>Duplodnaviria</taxon>
        <taxon>Heunggongvirae</taxon>
        <taxon>Uroviricota</taxon>
        <taxon>Caudoviricetes</taxon>
        <taxon>Pharaohvirus</taxon>
        <taxon>Pharaohvirus steamy</taxon>
    </lineage>
</organism>
<sequence length="219" mass="23856">MPKPQGHKVFQCERWVEFSETFPTSGTMRAGRLSPLPASERPTSASESSSSPNLPTPSARDFKGPNPNARQGGDDLPTAILKLLPTPEAKSSTAGPDFARSTRAGSGGDDLVTTLAKLERGMLDWSEYAPAIERWEAETRPAPEPIEENTVGKPRLAARFSEWMMGWSEGWVTDLVDASRRRPAEGYISRSEALRMVGNGVCTKQAASALRDLLDTHTE</sequence>
<dbReference type="Proteomes" id="UP000259157">
    <property type="component" value="Segment"/>
</dbReference>
<accession>A0A345L0P8</accession>
<keyword evidence="3" id="KW-1185">Reference proteome</keyword>
<keyword evidence="2" id="KW-0808">Transferase</keyword>
<gene>
    <name evidence="2" type="primary">76</name>
    <name evidence="2" type="ORF">SEA_STEAMY_76</name>
</gene>
<evidence type="ECO:0000313" key="2">
    <source>
        <dbReference type="EMBL" id="AXH48850.1"/>
    </source>
</evidence>
<protein>
    <submittedName>
        <fullName evidence="2">DNA methylase</fullName>
    </submittedName>
</protein>
<name>A0A345L0P8_9CAUD</name>
<feature type="compositionally biased region" description="Low complexity" evidence="1">
    <location>
        <begin position="37"/>
        <end position="58"/>
    </location>
</feature>
<evidence type="ECO:0000256" key="1">
    <source>
        <dbReference type="SAM" id="MobiDB-lite"/>
    </source>
</evidence>
<keyword evidence="2" id="KW-0489">Methyltransferase</keyword>
<proteinExistence type="predicted"/>
<dbReference type="EMBL" id="MH513984">
    <property type="protein sequence ID" value="AXH48850.1"/>
    <property type="molecule type" value="Genomic_DNA"/>
</dbReference>
<evidence type="ECO:0000313" key="3">
    <source>
        <dbReference type="Proteomes" id="UP000259157"/>
    </source>
</evidence>
<feature type="region of interest" description="Disordered" evidence="1">
    <location>
        <begin position="21"/>
        <end position="109"/>
    </location>
</feature>
<dbReference type="RefSeq" id="YP_010061863.1">
    <property type="nucleotide sequence ID" value="NC_054787.1"/>
</dbReference>
<dbReference type="KEGG" id="vg:64871490"/>
<reference evidence="3" key="1">
    <citation type="submission" date="2018-06" db="EMBL/GenBank/DDBJ databases">
        <authorList>
            <person name="Zhirakovskaya E."/>
        </authorList>
    </citation>
    <scope>NUCLEOTIDE SEQUENCE [LARGE SCALE GENOMIC DNA]</scope>
</reference>
<dbReference type="GO" id="GO:0032259">
    <property type="term" value="P:methylation"/>
    <property type="evidence" value="ECO:0007669"/>
    <property type="project" value="UniProtKB-KW"/>
</dbReference>
<dbReference type="GO" id="GO:0008168">
    <property type="term" value="F:methyltransferase activity"/>
    <property type="evidence" value="ECO:0007669"/>
    <property type="project" value="UniProtKB-KW"/>
</dbReference>